<proteinExistence type="inferred from homology"/>
<evidence type="ECO:0000256" key="2">
    <source>
        <dbReference type="ARBA" id="ARBA00022448"/>
    </source>
</evidence>
<accession>A0ABY7ATW8</accession>
<keyword evidence="13" id="KW-0675">Receptor</keyword>
<feature type="signal peptide" evidence="10">
    <location>
        <begin position="1"/>
        <end position="23"/>
    </location>
</feature>
<evidence type="ECO:0000256" key="10">
    <source>
        <dbReference type="SAM" id="SignalP"/>
    </source>
</evidence>
<keyword evidence="2 8" id="KW-0813">Transport</keyword>
<dbReference type="InterPro" id="IPR037066">
    <property type="entry name" value="Plug_dom_sf"/>
</dbReference>
<protein>
    <submittedName>
        <fullName evidence="13">TonB-dependent receptor</fullName>
    </submittedName>
</protein>
<dbReference type="InterPro" id="IPR000531">
    <property type="entry name" value="Beta-barrel_TonB"/>
</dbReference>
<reference evidence="13" key="1">
    <citation type="submission" date="2022-10" db="EMBL/GenBank/DDBJ databases">
        <title>Catenovulum adriacola sp. nov. isolated in the Harbour of Susak.</title>
        <authorList>
            <person name="Schoch T."/>
            <person name="Reich S.J."/>
            <person name="Stoeferle S."/>
            <person name="Flaiz M."/>
            <person name="Kazda M."/>
            <person name="Riedel C.U."/>
            <person name="Duerre P."/>
        </authorList>
    </citation>
    <scope>NUCLEOTIDE SEQUENCE</scope>
    <source>
        <strain evidence="13">TS8</strain>
        <plasmid evidence="13">pCadTS8_1</plasmid>
    </source>
</reference>
<evidence type="ECO:0000256" key="1">
    <source>
        <dbReference type="ARBA" id="ARBA00004571"/>
    </source>
</evidence>
<feature type="chain" id="PRO_5045858502" evidence="10">
    <location>
        <begin position="24"/>
        <end position="958"/>
    </location>
</feature>
<dbReference type="InterPro" id="IPR012910">
    <property type="entry name" value="Plug_dom"/>
</dbReference>
<evidence type="ECO:0000256" key="8">
    <source>
        <dbReference type="PROSITE-ProRule" id="PRU01360"/>
    </source>
</evidence>
<evidence type="ECO:0000256" key="7">
    <source>
        <dbReference type="ARBA" id="ARBA00023237"/>
    </source>
</evidence>
<gene>
    <name evidence="13" type="ORF">OLW01_15840</name>
</gene>
<keyword evidence="3 8" id="KW-1134">Transmembrane beta strand</keyword>
<dbReference type="PANTHER" id="PTHR40980:SF3">
    <property type="entry name" value="TONB-DEPENDENT RECEPTOR-LIKE BETA-BARREL DOMAIN-CONTAINING PROTEIN"/>
    <property type="match status" value="1"/>
</dbReference>
<feature type="domain" description="TonB-dependent receptor-like beta-barrel" evidence="11">
    <location>
        <begin position="441"/>
        <end position="925"/>
    </location>
</feature>
<evidence type="ECO:0000256" key="3">
    <source>
        <dbReference type="ARBA" id="ARBA00022452"/>
    </source>
</evidence>
<dbReference type="RefSeq" id="WP_268076531.1">
    <property type="nucleotide sequence ID" value="NZ_CP109966.1"/>
</dbReference>
<keyword evidence="10" id="KW-0732">Signal</keyword>
<evidence type="ECO:0000256" key="4">
    <source>
        <dbReference type="ARBA" id="ARBA00022692"/>
    </source>
</evidence>
<organism evidence="13 14">
    <name type="scientific">Catenovulum adriaticum</name>
    <dbReference type="NCBI Taxonomy" id="2984846"/>
    <lineage>
        <taxon>Bacteria</taxon>
        <taxon>Pseudomonadati</taxon>
        <taxon>Pseudomonadota</taxon>
        <taxon>Gammaproteobacteria</taxon>
        <taxon>Alteromonadales</taxon>
        <taxon>Alteromonadaceae</taxon>
        <taxon>Catenovulum</taxon>
    </lineage>
</organism>
<dbReference type="PROSITE" id="PS52016">
    <property type="entry name" value="TONB_DEPENDENT_REC_3"/>
    <property type="match status" value="1"/>
</dbReference>
<dbReference type="InterPro" id="IPR036942">
    <property type="entry name" value="Beta-barrel_TonB_sf"/>
</dbReference>
<evidence type="ECO:0000256" key="6">
    <source>
        <dbReference type="ARBA" id="ARBA00023136"/>
    </source>
</evidence>
<keyword evidence="7 8" id="KW-0998">Cell outer membrane</keyword>
<evidence type="ECO:0000259" key="12">
    <source>
        <dbReference type="Pfam" id="PF07715"/>
    </source>
</evidence>
<keyword evidence="13" id="KW-0614">Plasmid</keyword>
<dbReference type="Gene3D" id="2.170.130.10">
    <property type="entry name" value="TonB-dependent receptor, plug domain"/>
    <property type="match status" value="1"/>
</dbReference>
<dbReference type="InterPro" id="IPR039426">
    <property type="entry name" value="TonB-dep_rcpt-like"/>
</dbReference>
<sequence length="958" mass="105927">MLKLTHLSTLIKTSLLTSLIVYPAINIAALANEQETEDPETITVTGIRNSLKESAYIKRNATQVVDVITAEDIGKLPDNNIAEALQRVTGLQIGRDAGGEGAGFQVRGLSQNRVEVNGRSLISNNSDNRNNSFTGISSALFAGVEVIKSPSASDTEGALGATVRLKTRKPFDTAPETVSVTAKLGYDTLREDEVDPELSLFASNTWDSSLGDFGALINVSYQDYNQRTEQVENNGWRKLNGASYTNGDVNAVNPGYPVWVPRTNRFQRFDYDRQKIGLDASFQFAPNTELEFFVDTTFIQFDSQQSQPKVVVDLKGGFLGFDYQDENLTTVTHTDGSQQGFLMAANVISETNADDPEFGQAGWVKFNPTNQLGEEQQYALAFGGTYFKNDYKLSVQAQTSRSTNDSKNINTNYLLAKSEEVQQQVNYDFSGKGLPQAEIILPNNRSGATFDGLYMTNVWARNNDKKTGEDSLKIDFEYTLDNGIFTSFETGLRLADRTASRKEFQLADLNNYLSDLDPSDPNYDDSTSGQNMRIALTDLPTEVQNMIVVTDGEFMSGEAGAVPRKWITLDHMSAQQFKAMGDIVLALDDDPNYSGPVSAFNETATAWFDIEEQTSAIYAQQNFAGDNFRGNLGVRYVKTDATVTANQNGVPKSEENNYSDFLPSFNINFDLTDKMNIRFAAAKVMSRPNPVDLSPALNLAGNSQSATIGNPNLAPFKATQYDLSYEWYISDTSALTAAIFYKDVASFFKTGTRNEIIDETQDRNSDGCTVALANEGSDVNCTVAKAQEDEVVLAFKENGESGTIQGLEMSWQQDFSELLPAPFDGLGYVLNYTHTDSEQPGQNFNQVTGEELPLPNLSKNSYNAIVYYEKDDVGVRFAYNYRDERLLSNSQGGLAKYADAYDQLDVSIDYALNDQVNLFFSGSNVLDSDVYEYVGISDATFRYRKTGPRYTMGLRAKF</sequence>
<evidence type="ECO:0000313" key="13">
    <source>
        <dbReference type="EMBL" id="WAJ71809.1"/>
    </source>
</evidence>
<geneLocation type="plasmid" evidence="13 14">
    <name>pCadTS8_1</name>
</geneLocation>
<dbReference type="Pfam" id="PF00593">
    <property type="entry name" value="TonB_dep_Rec_b-barrel"/>
    <property type="match status" value="1"/>
</dbReference>
<keyword evidence="14" id="KW-1185">Reference proteome</keyword>
<keyword evidence="6 8" id="KW-0472">Membrane</keyword>
<evidence type="ECO:0000313" key="14">
    <source>
        <dbReference type="Proteomes" id="UP001163726"/>
    </source>
</evidence>
<feature type="domain" description="TonB-dependent receptor plug" evidence="12">
    <location>
        <begin position="58"/>
        <end position="160"/>
    </location>
</feature>
<comment type="subcellular location">
    <subcellularLocation>
        <location evidence="1 8">Cell outer membrane</location>
        <topology evidence="1 8">Multi-pass membrane protein</topology>
    </subcellularLocation>
</comment>
<keyword evidence="5 9" id="KW-0798">TonB box</keyword>
<keyword evidence="4 8" id="KW-0812">Transmembrane</keyword>
<evidence type="ECO:0000256" key="9">
    <source>
        <dbReference type="RuleBase" id="RU003357"/>
    </source>
</evidence>
<dbReference type="EMBL" id="CP109966">
    <property type="protein sequence ID" value="WAJ71809.1"/>
    <property type="molecule type" value="Genomic_DNA"/>
</dbReference>
<dbReference type="Gene3D" id="2.40.170.20">
    <property type="entry name" value="TonB-dependent receptor, beta-barrel domain"/>
    <property type="match status" value="1"/>
</dbReference>
<dbReference type="PANTHER" id="PTHR40980">
    <property type="entry name" value="PLUG DOMAIN-CONTAINING PROTEIN"/>
    <property type="match status" value="1"/>
</dbReference>
<name>A0ABY7ATW8_9ALTE</name>
<dbReference type="Pfam" id="PF07715">
    <property type="entry name" value="Plug"/>
    <property type="match status" value="1"/>
</dbReference>
<dbReference type="NCBIfam" id="TIGR01782">
    <property type="entry name" value="TonB-Xanth-Caul"/>
    <property type="match status" value="1"/>
</dbReference>
<dbReference type="Proteomes" id="UP001163726">
    <property type="component" value="Plasmid pCadTS8_1"/>
</dbReference>
<dbReference type="CDD" id="cd01347">
    <property type="entry name" value="ligand_gated_channel"/>
    <property type="match status" value="1"/>
</dbReference>
<comment type="similarity">
    <text evidence="8 9">Belongs to the TonB-dependent receptor family.</text>
</comment>
<evidence type="ECO:0000256" key="5">
    <source>
        <dbReference type="ARBA" id="ARBA00023077"/>
    </source>
</evidence>
<dbReference type="SUPFAM" id="SSF56935">
    <property type="entry name" value="Porins"/>
    <property type="match status" value="1"/>
</dbReference>
<dbReference type="InterPro" id="IPR010104">
    <property type="entry name" value="TonB_rcpt_bac"/>
</dbReference>
<evidence type="ECO:0000259" key="11">
    <source>
        <dbReference type="Pfam" id="PF00593"/>
    </source>
</evidence>